<feature type="region of interest" description="Disordered" evidence="1">
    <location>
        <begin position="108"/>
        <end position="127"/>
    </location>
</feature>
<reference evidence="2 3" key="1">
    <citation type="journal article" date="2022" name="Nat. Ecol. Evol.">
        <title>A masculinizing supergene underlies an exaggerated male reproductive morph in a spider.</title>
        <authorList>
            <person name="Hendrickx F."/>
            <person name="De Corte Z."/>
            <person name="Sonet G."/>
            <person name="Van Belleghem S.M."/>
            <person name="Kostlbacher S."/>
            <person name="Vangestel C."/>
        </authorList>
    </citation>
    <scope>NUCLEOTIDE SEQUENCE [LARGE SCALE GENOMIC DNA]</scope>
    <source>
        <strain evidence="2">W744_W776</strain>
    </source>
</reference>
<organism evidence="2 3">
    <name type="scientific">Oedothorax gibbosus</name>
    <dbReference type="NCBI Taxonomy" id="931172"/>
    <lineage>
        <taxon>Eukaryota</taxon>
        <taxon>Metazoa</taxon>
        <taxon>Ecdysozoa</taxon>
        <taxon>Arthropoda</taxon>
        <taxon>Chelicerata</taxon>
        <taxon>Arachnida</taxon>
        <taxon>Araneae</taxon>
        <taxon>Araneomorphae</taxon>
        <taxon>Entelegynae</taxon>
        <taxon>Araneoidea</taxon>
        <taxon>Linyphiidae</taxon>
        <taxon>Erigoninae</taxon>
        <taxon>Oedothorax</taxon>
    </lineage>
</organism>
<proteinExistence type="predicted"/>
<dbReference type="EMBL" id="JAFNEN010000513">
    <property type="protein sequence ID" value="KAG8181478.1"/>
    <property type="molecule type" value="Genomic_DNA"/>
</dbReference>
<keyword evidence="3" id="KW-1185">Reference proteome</keyword>
<dbReference type="AlphaFoldDB" id="A0AAV6UC98"/>
<feature type="compositionally biased region" description="Basic and acidic residues" evidence="1">
    <location>
        <begin position="67"/>
        <end position="79"/>
    </location>
</feature>
<dbReference type="Proteomes" id="UP000827092">
    <property type="component" value="Unassembled WGS sequence"/>
</dbReference>
<evidence type="ECO:0000313" key="3">
    <source>
        <dbReference type="Proteomes" id="UP000827092"/>
    </source>
</evidence>
<comment type="caution">
    <text evidence="2">The sequence shown here is derived from an EMBL/GenBank/DDBJ whole genome shotgun (WGS) entry which is preliminary data.</text>
</comment>
<accession>A0AAV6UC98</accession>
<evidence type="ECO:0000313" key="2">
    <source>
        <dbReference type="EMBL" id="KAG8181478.1"/>
    </source>
</evidence>
<protein>
    <submittedName>
        <fullName evidence="2">Uncharacterized protein</fullName>
    </submittedName>
</protein>
<feature type="region of interest" description="Disordered" evidence="1">
    <location>
        <begin position="53"/>
        <end position="101"/>
    </location>
</feature>
<sequence length="127" mass="13690">MFYESPMTLFRRKSISAASVERNYPPTLVEGLGRIGLRVWAGVESFPPIPLDGSTLIIPHPPTSPPERGRVGRSRDVTPPRKTIPRALASTEGPMAVGSSASPIHHHLFSSSASSPLSKTSMDTRVC</sequence>
<name>A0AAV6UC98_9ARAC</name>
<feature type="compositionally biased region" description="Low complexity" evidence="1">
    <location>
        <begin position="110"/>
        <end position="121"/>
    </location>
</feature>
<evidence type="ECO:0000256" key="1">
    <source>
        <dbReference type="SAM" id="MobiDB-lite"/>
    </source>
</evidence>
<gene>
    <name evidence="2" type="ORF">JTE90_016566</name>
</gene>